<sequence length="99" mass="11286">MTEEKVIAIESRGGPLHVMLRNVMRMVPKKDQHDVALQRMLAFRLGIDGESATREYLMRRIRDMIQCRYNGSLYDFLCNTQDSTGTIPANRGTDPPESA</sequence>
<evidence type="ECO:0000313" key="2">
    <source>
        <dbReference type="Proteomes" id="UP001165427"/>
    </source>
</evidence>
<comment type="caution">
    <text evidence="1">The sequence shown here is derived from an EMBL/GenBank/DDBJ whole genome shotgun (WGS) entry which is preliminary data.</text>
</comment>
<dbReference type="EMBL" id="JALJRB010000005">
    <property type="protein sequence ID" value="MCJ8500165.1"/>
    <property type="molecule type" value="Genomic_DNA"/>
</dbReference>
<protein>
    <submittedName>
        <fullName evidence="1">Uncharacterized protein</fullName>
    </submittedName>
</protein>
<organism evidence="1 2">
    <name type="scientific">Desulfatitalea alkaliphila</name>
    <dbReference type="NCBI Taxonomy" id="2929485"/>
    <lineage>
        <taxon>Bacteria</taxon>
        <taxon>Pseudomonadati</taxon>
        <taxon>Thermodesulfobacteriota</taxon>
        <taxon>Desulfobacteria</taxon>
        <taxon>Desulfobacterales</taxon>
        <taxon>Desulfosarcinaceae</taxon>
        <taxon>Desulfatitalea</taxon>
    </lineage>
</organism>
<name>A0AA41R3D9_9BACT</name>
<proteinExistence type="predicted"/>
<dbReference type="RefSeq" id="WP_246904000.1">
    <property type="nucleotide sequence ID" value="NZ_JALJRB010000005.1"/>
</dbReference>
<reference evidence="1" key="1">
    <citation type="submission" date="2022-04" db="EMBL/GenBank/DDBJ databases">
        <title>Desulfatitalea alkaliphila sp. nov., a novel anaerobic sulfate-reducing bacterium isolated from terrestrial mud volcano, Taman Peninsula, Russia.</title>
        <authorList>
            <person name="Khomyakova M.A."/>
            <person name="Merkel A.Y."/>
            <person name="Slobodkin A.I."/>
        </authorList>
    </citation>
    <scope>NUCLEOTIDE SEQUENCE</scope>
    <source>
        <strain evidence="1">M08but</strain>
    </source>
</reference>
<gene>
    <name evidence="1" type="ORF">MRX98_06225</name>
</gene>
<dbReference type="AlphaFoldDB" id="A0AA41R3D9"/>
<accession>A0AA41R3D9</accession>
<keyword evidence="2" id="KW-1185">Reference proteome</keyword>
<evidence type="ECO:0000313" key="1">
    <source>
        <dbReference type="EMBL" id="MCJ8500165.1"/>
    </source>
</evidence>
<dbReference type="Proteomes" id="UP001165427">
    <property type="component" value="Unassembled WGS sequence"/>
</dbReference>